<dbReference type="EMBL" id="CM018032">
    <property type="protein sequence ID" value="KAA8546505.1"/>
    <property type="molecule type" value="Genomic_DNA"/>
</dbReference>
<accession>A0A5J5BU07</accession>
<gene>
    <name evidence="2" type="ORF">F0562_002756</name>
</gene>
<proteinExistence type="predicted"/>
<feature type="compositionally biased region" description="Basic residues" evidence="1">
    <location>
        <begin position="10"/>
        <end position="19"/>
    </location>
</feature>
<evidence type="ECO:0000313" key="2">
    <source>
        <dbReference type="EMBL" id="KAA8546505.1"/>
    </source>
</evidence>
<evidence type="ECO:0000256" key="1">
    <source>
        <dbReference type="SAM" id="MobiDB-lite"/>
    </source>
</evidence>
<keyword evidence="3" id="KW-1185">Reference proteome</keyword>
<evidence type="ECO:0000313" key="3">
    <source>
        <dbReference type="Proteomes" id="UP000325577"/>
    </source>
</evidence>
<dbReference type="Proteomes" id="UP000325577">
    <property type="component" value="Linkage Group LG1"/>
</dbReference>
<dbReference type="AlphaFoldDB" id="A0A5J5BU07"/>
<organism evidence="2 3">
    <name type="scientific">Nyssa sinensis</name>
    <dbReference type="NCBI Taxonomy" id="561372"/>
    <lineage>
        <taxon>Eukaryota</taxon>
        <taxon>Viridiplantae</taxon>
        <taxon>Streptophyta</taxon>
        <taxon>Embryophyta</taxon>
        <taxon>Tracheophyta</taxon>
        <taxon>Spermatophyta</taxon>
        <taxon>Magnoliopsida</taxon>
        <taxon>eudicotyledons</taxon>
        <taxon>Gunneridae</taxon>
        <taxon>Pentapetalae</taxon>
        <taxon>asterids</taxon>
        <taxon>Cornales</taxon>
        <taxon>Nyssaceae</taxon>
        <taxon>Nyssa</taxon>
    </lineage>
</organism>
<sequence>MDKKPPLPPRQKRRMRKKPTCTPERMPPFLYLDIDGPKTLTFPPQDNISRGVFLPPQTENPTKTEKSDQDNGSTWSSI</sequence>
<name>A0A5J5BU07_9ASTE</name>
<protein>
    <submittedName>
        <fullName evidence="2">Uncharacterized protein</fullName>
    </submittedName>
</protein>
<feature type="region of interest" description="Disordered" evidence="1">
    <location>
        <begin position="1"/>
        <end position="78"/>
    </location>
</feature>
<reference evidence="2 3" key="1">
    <citation type="submission" date="2019-09" db="EMBL/GenBank/DDBJ databases">
        <title>A chromosome-level genome assembly of the Chinese tupelo Nyssa sinensis.</title>
        <authorList>
            <person name="Yang X."/>
            <person name="Kang M."/>
            <person name="Yang Y."/>
            <person name="Xiong H."/>
            <person name="Wang M."/>
            <person name="Zhang Z."/>
            <person name="Wang Z."/>
            <person name="Wu H."/>
            <person name="Ma T."/>
            <person name="Liu J."/>
            <person name="Xi Z."/>
        </authorList>
    </citation>
    <scope>NUCLEOTIDE SEQUENCE [LARGE SCALE GENOMIC DNA]</scope>
    <source>
        <strain evidence="2">J267</strain>
        <tissue evidence="2">Leaf</tissue>
    </source>
</reference>